<keyword evidence="3" id="KW-1185">Reference proteome</keyword>
<evidence type="ECO:0000256" key="1">
    <source>
        <dbReference type="SAM" id="MobiDB-lite"/>
    </source>
</evidence>
<name>A0A2D3VIQ1_9PEZI</name>
<proteinExistence type="predicted"/>
<dbReference type="AlphaFoldDB" id="A0A2D3VIQ1"/>
<gene>
    <name evidence="2" type="ORF">RCC_08839</name>
</gene>
<accession>A0A2D3VIQ1</accession>
<evidence type="ECO:0000313" key="3">
    <source>
        <dbReference type="Proteomes" id="UP000225277"/>
    </source>
</evidence>
<reference evidence="2 3" key="1">
    <citation type="submission" date="2016-03" db="EMBL/GenBank/DDBJ databases">
        <authorList>
            <person name="Ploux O."/>
        </authorList>
    </citation>
    <scope>NUCLEOTIDE SEQUENCE [LARGE SCALE GENOMIC DNA]</scope>
    <source>
        <strain evidence="2 3">URUG2</strain>
    </source>
</reference>
<feature type="compositionally biased region" description="Basic and acidic residues" evidence="1">
    <location>
        <begin position="48"/>
        <end position="57"/>
    </location>
</feature>
<dbReference type="Proteomes" id="UP000225277">
    <property type="component" value="Unassembled WGS sequence"/>
</dbReference>
<protein>
    <submittedName>
        <fullName evidence="2">Uncharacterized protein</fullName>
    </submittedName>
</protein>
<organism evidence="2 3">
    <name type="scientific">Ramularia collo-cygni</name>
    <dbReference type="NCBI Taxonomy" id="112498"/>
    <lineage>
        <taxon>Eukaryota</taxon>
        <taxon>Fungi</taxon>
        <taxon>Dikarya</taxon>
        <taxon>Ascomycota</taxon>
        <taxon>Pezizomycotina</taxon>
        <taxon>Dothideomycetes</taxon>
        <taxon>Dothideomycetidae</taxon>
        <taxon>Mycosphaerellales</taxon>
        <taxon>Mycosphaerellaceae</taxon>
        <taxon>Ramularia</taxon>
    </lineage>
</organism>
<evidence type="ECO:0000313" key="2">
    <source>
        <dbReference type="EMBL" id="CZT23129.1"/>
    </source>
</evidence>
<dbReference type="RefSeq" id="XP_023629853.1">
    <property type="nucleotide sequence ID" value="XM_023774085.1"/>
</dbReference>
<dbReference type="GeneID" id="35603919"/>
<feature type="region of interest" description="Disordered" evidence="1">
    <location>
        <begin position="1"/>
        <end position="21"/>
    </location>
</feature>
<dbReference type="EMBL" id="FJUY01000015">
    <property type="protein sequence ID" value="CZT23129.1"/>
    <property type="molecule type" value="Genomic_DNA"/>
</dbReference>
<feature type="region of interest" description="Disordered" evidence="1">
    <location>
        <begin position="40"/>
        <end position="59"/>
    </location>
</feature>
<sequence length="114" mass="12679">MNGSNNAAAQPSSQNSTQSPASTALSMIYLYHLHPPSPRSIYTLKSTTPEHPKESSESHTVPFLVANATYLHLTALVDPEKCQHPEDRELRHRLLQTVSLFEHVMEYPIVAGET</sequence>